<dbReference type="SMART" id="SM00448">
    <property type="entry name" value="REC"/>
    <property type="match status" value="1"/>
</dbReference>
<reference evidence="14" key="1">
    <citation type="submission" date="2016-10" db="EMBL/GenBank/DDBJ databases">
        <authorList>
            <person name="Varghese N."/>
            <person name="Submissions S."/>
        </authorList>
    </citation>
    <scope>NUCLEOTIDE SEQUENCE [LARGE SCALE GENOMIC DNA]</scope>
    <source>
        <strain evidence="14">NLAE-zl-G277</strain>
    </source>
</reference>
<dbReference type="Pfam" id="PF00072">
    <property type="entry name" value="Response_reg"/>
    <property type="match status" value="1"/>
</dbReference>
<dbReference type="InterPro" id="IPR011006">
    <property type="entry name" value="CheY-like_superfamily"/>
</dbReference>
<organism evidence="13 14">
    <name type="scientific">Enterocloster lavalensis</name>
    <dbReference type="NCBI Taxonomy" id="460384"/>
    <lineage>
        <taxon>Bacteria</taxon>
        <taxon>Bacillati</taxon>
        <taxon>Bacillota</taxon>
        <taxon>Clostridia</taxon>
        <taxon>Lachnospirales</taxon>
        <taxon>Lachnospiraceae</taxon>
        <taxon>Enterocloster</taxon>
    </lineage>
</organism>
<dbReference type="PRINTS" id="PR00032">
    <property type="entry name" value="HTHARAC"/>
</dbReference>
<dbReference type="Gene3D" id="3.40.50.2300">
    <property type="match status" value="1"/>
</dbReference>
<dbReference type="InterPro" id="IPR018060">
    <property type="entry name" value="HTH_AraC"/>
</dbReference>
<evidence type="ECO:0000313" key="13">
    <source>
        <dbReference type="EMBL" id="SEU20566.1"/>
    </source>
</evidence>
<evidence type="ECO:0000259" key="11">
    <source>
        <dbReference type="PROSITE" id="PS01124"/>
    </source>
</evidence>
<keyword evidence="5" id="KW-0902">Two-component regulatory system</keyword>
<dbReference type="InterPro" id="IPR001789">
    <property type="entry name" value="Sig_transdc_resp-reg_receiver"/>
</dbReference>
<dbReference type="InterPro" id="IPR009057">
    <property type="entry name" value="Homeodomain-like_sf"/>
</dbReference>
<dbReference type="GO" id="GO:0043565">
    <property type="term" value="F:sequence-specific DNA binding"/>
    <property type="evidence" value="ECO:0007669"/>
    <property type="project" value="InterPro"/>
</dbReference>
<dbReference type="GeneID" id="93281399"/>
<dbReference type="GO" id="GO:0005737">
    <property type="term" value="C:cytoplasm"/>
    <property type="evidence" value="ECO:0007669"/>
    <property type="project" value="UniProtKB-SubCell"/>
</dbReference>
<dbReference type="PANTHER" id="PTHR42713">
    <property type="entry name" value="HISTIDINE KINASE-RELATED"/>
    <property type="match status" value="1"/>
</dbReference>
<dbReference type="PANTHER" id="PTHR42713:SF3">
    <property type="entry name" value="TRANSCRIPTIONAL REGULATORY PROTEIN HPTR"/>
    <property type="match status" value="1"/>
</dbReference>
<evidence type="ECO:0000256" key="7">
    <source>
        <dbReference type="ARBA" id="ARBA00023125"/>
    </source>
</evidence>
<keyword evidence="8" id="KW-0804">Transcription</keyword>
<dbReference type="SUPFAM" id="SSF52172">
    <property type="entry name" value="CheY-like"/>
    <property type="match status" value="1"/>
</dbReference>
<keyword evidence="6" id="KW-0805">Transcription regulation</keyword>
<evidence type="ECO:0000256" key="8">
    <source>
        <dbReference type="ARBA" id="ARBA00023163"/>
    </source>
</evidence>
<dbReference type="InterPro" id="IPR051552">
    <property type="entry name" value="HptR"/>
</dbReference>
<gene>
    <name evidence="13" type="ORF">SAMN05216313_1558</name>
</gene>
<dbReference type="GO" id="GO:0003700">
    <property type="term" value="F:DNA-binding transcription factor activity"/>
    <property type="evidence" value="ECO:0007669"/>
    <property type="project" value="InterPro"/>
</dbReference>
<protein>
    <recommendedName>
        <fullName evidence="2">Stage 0 sporulation protein A homolog</fullName>
    </recommendedName>
</protein>
<dbReference type="GO" id="GO:0000160">
    <property type="term" value="P:phosphorelay signal transduction system"/>
    <property type="evidence" value="ECO:0007669"/>
    <property type="project" value="UniProtKB-KW"/>
</dbReference>
<keyword evidence="3" id="KW-0963">Cytoplasm</keyword>
<comment type="function">
    <text evidence="9">May play the central regulatory role in sporulation. It may be an element of the effector pathway responsible for the activation of sporulation genes in response to nutritional stress. Spo0A may act in concert with spo0H (a sigma factor) to control the expression of some genes that are critical to the sporulation process.</text>
</comment>
<keyword evidence="7" id="KW-0238">DNA-binding</keyword>
<keyword evidence="14" id="KW-1185">Reference proteome</keyword>
<dbReference type="STRING" id="460384.SAMN05216313_1558"/>
<sequence>MLNILIADDENKVCQLIKSLVDWEALDMRVIATAENGIEALEKIRELTPDIAITDIRMPGYDGLELVRLAKETNPRTEFIIISGYRHFEYAQSAIRYGVNSYLLKPIKKDELTDTLTRLGEKLRERTRQLSYEEKVLRTLKSDEETLRQTFLSDLVYRRDKTLKTASLDRINEDFHYGLRPGNFCFGILKLDGHVFDDMENLRFMADKVRGVMDRLLPECTFDYELLVAGSFFYFLLNFEESMRSQVRRQMKALFDEVRIQGGILKDFAATLSLGTVCGGLDGLDSSLKNARLLIEERLVAGTGKLLEGELPQKGSFADSALFAEFNSRMSQALESLDVLSVREALQQLKSQMLASPGITGHELLQMTKEVCNLYLFFMKNYRIRIEDDFLENYNLGADNCASAQELFDYLIRKIAASYDMAARLKRQDENRPVRVAKQYISEHYATALTLEEVSAVAGLSPAYLATVFKKDTGMTFLEYVSKVRMDMAKQLLKETSCTVADICEKVGYSDVRYFTKTFTKYSGLKPNEYRKLYS</sequence>
<accession>A0A1I0K8W2</accession>
<evidence type="ECO:0000256" key="5">
    <source>
        <dbReference type="ARBA" id="ARBA00023012"/>
    </source>
</evidence>
<dbReference type="PROSITE" id="PS50110">
    <property type="entry name" value="RESPONSE_REGULATORY"/>
    <property type="match status" value="1"/>
</dbReference>
<dbReference type="CDD" id="cd17536">
    <property type="entry name" value="REC_YesN-like"/>
    <property type="match status" value="1"/>
</dbReference>
<dbReference type="PROSITE" id="PS00041">
    <property type="entry name" value="HTH_ARAC_FAMILY_1"/>
    <property type="match status" value="1"/>
</dbReference>
<evidence type="ECO:0000256" key="10">
    <source>
        <dbReference type="PROSITE-ProRule" id="PRU00169"/>
    </source>
</evidence>
<evidence type="ECO:0000256" key="2">
    <source>
        <dbReference type="ARBA" id="ARBA00018672"/>
    </source>
</evidence>
<feature type="domain" description="HTH araC/xylS-type" evidence="11">
    <location>
        <begin position="435"/>
        <end position="533"/>
    </location>
</feature>
<dbReference type="InterPro" id="IPR020449">
    <property type="entry name" value="Tscrpt_reg_AraC-type_HTH"/>
</dbReference>
<comment type="subcellular location">
    <subcellularLocation>
        <location evidence="1">Cytoplasm</location>
    </subcellularLocation>
</comment>
<evidence type="ECO:0000256" key="1">
    <source>
        <dbReference type="ARBA" id="ARBA00004496"/>
    </source>
</evidence>
<dbReference type="AlphaFoldDB" id="A0A1I0K8W2"/>
<evidence type="ECO:0000313" key="14">
    <source>
        <dbReference type="Proteomes" id="UP000198508"/>
    </source>
</evidence>
<proteinExistence type="predicted"/>
<dbReference type="EMBL" id="FOIM01000055">
    <property type="protein sequence ID" value="SEU20566.1"/>
    <property type="molecule type" value="Genomic_DNA"/>
</dbReference>
<evidence type="ECO:0000256" key="3">
    <source>
        <dbReference type="ARBA" id="ARBA00022490"/>
    </source>
</evidence>
<evidence type="ECO:0000256" key="4">
    <source>
        <dbReference type="ARBA" id="ARBA00022553"/>
    </source>
</evidence>
<dbReference type="PROSITE" id="PS01124">
    <property type="entry name" value="HTH_ARAC_FAMILY_2"/>
    <property type="match status" value="1"/>
</dbReference>
<feature type="modified residue" description="4-aspartylphosphate" evidence="10">
    <location>
        <position position="55"/>
    </location>
</feature>
<dbReference type="Proteomes" id="UP000198508">
    <property type="component" value="Unassembled WGS sequence"/>
</dbReference>
<feature type="domain" description="Response regulatory" evidence="12">
    <location>
        <begin position="3"/>
        <end position="120"/>
    </location>
</feature>
<evidence type="ECO:0000259" key="12">
    <source>
        <dbReference type="PROSITE" id="PS50110"/>
    </source>
</evidence>
<dbReference type="Pfam" id="PF12833">
    <property type="entry name" value="HTH_18"/>
    <property type="match status" value="1"/>
</dbReference>
<keyword evidence="4 10" id="KW-0597">Phosphoprotein</keyword>
<dbReference type="RefSeq" id="WP_092371741.1">
    <property type="nucleotide sequence ID" value="NZ_CABJCG010000008.1"/>
</dbReference>
<name>A0A1I0K8W2_9FIRM</name>
<dbReference type="SUPFAM" id="SSF46689">
    <property type="entry name" value="Homeodomain-like"/>
    <property type="match status" value="2"/>
</dbReference>
<dbReference type="SMART" id="SM00342">
    <property type="entry name" value="HTH_ARAC"/>
    <property type="match status" value="1"/>
</dbReference>
<dbReference type="Gene3D" id="1.10.10.60">
    <property type="entry name" value="Homeodomain-like"/>
    <property type="match status" value="2"/>
</dbReference>
<evidence type="ECO:0000256" key="6">
    <source>
        <dbReference type="ARBA" id="ARBA00023015"/>
    </source>
</evidence>
<dbReference type="InterPro" id="IPR018062">
    <property type="entry name" value="HTH_AraC-typ_CS"/>
</dbReference>
<evidence type="ECO:0000256" key="9">
    <source>
        <dbReference type="ARBA" id="ARBA00024867"/>
    </source>
</evidence>